<dbReference type="InterPro" id="IPR010982">
    <property type="entry name" value="Lambda_DNA-bd_dom_sf"/>
</dbReference>
<dbReference type="RefSeq" id="WP_101466085.1">
    <property type="nucleotide sequence ID" value="NZ_PJMW01000002.1"/>
</dbReference>
<evidence type="ECO:0000313" key="3">
    <source>
        <dbReference type="Proteomes" id="UP000233766"/>
    </source>
</evidence>
<organism evidence="2 3">
    <name type="scientific">Nocardia fluminea</name>
    <dbReference type="NCBI Taxonomy" id="134984"/>
    <lineage>
        <taxon>Bacteria</taxon>
        <taxon>Bacillati</taxon>
        <taxon>Actinomycetota</taxon>
        <taxon>Actinomycetes</taxon>
        <taxon>Mycobacteriales</taxon>
        <taxon>Nocardiaceae</taxon>
        <taxon>Nocardia</taxon>
    </lineage>
</organism>
<dbReference type="OrthoDB" id="3608749at2"/>
<dbReference type="SMART" id="SM00530">
    <property type="entry name" value="HTH_XRE"/>
    <property type="match status" value="1"/>
</dbReference>
<dbReference type="Gene3D" id="3.30.450.180">
    <property type="match status" value="1"/>
</dbReference>
<evidence type="ECO:0000313" key="2">
    <source>
        <dbReference type="EMBL" id="PKV80079.1"/>
    </source>
</evidence>
<dbReference type="InterPro" id="IPR041413">
    <property type="entry name" value="MLTR_LBD"/>
</dbReference>
<dbReference type="InterPro" id="IPR001387">
    <property type="entry name" value="Cro/C1-type_HTH"/>
</dbReference>
<evidence type="ECO:0000259" key="1">
    <source>
        <dbReference type="PROSITE" id="PS50943"/>
    </source>
</evidence>
<gene>
    <name evidence="2" type="ORF">ATK86_4495</name>
</gene>
<protein>
    <submittedName>
        <fullName evidence="2">Helix-turn-helix protein</fullName>
    </submittedName>
</protein>
<dbReference type="EMBL" id="PJMW01000002">
    <property type="protein sequence ID" value="PKV80079.1"/>
    <property type="molecule type" value="Genomic_DNA"/>
</dbReference>
<dbReference type="Pfam" id="PF17765">
    <property type="entry name" value="MLTR_LBD"/>
    <property type="match status" value="1"/>
</dbReference>
<dbReference type="Pfam" id="PF13560">
    <property type="entry name" value="HTH_31"/>
    <property type="match status" value="1"/>
</dbReference>
<dbReference type="CDD" id="cd00093">
    <property type="entry name" value="HTH_XRE"/>
    <property type="match status" value="1"/>
</dbReference>
<reference evidence="2 3" key="1">
    <citation type="submission" date="2017-12" db="EMBL/GenBank/DDBJ databases">
        <title>Sequencing the genomes of 1000 Actinobacteria strains.</title>
        <authorList>
            <person name="Klenk H.-P."/>
        </authorList>
    </citation>
    <scope>NUCLEOTIDE SEQUENCE [LARGE SCALE GENOMIC DNA]</scope>
    <source>
        <strain evidence="2 3">DSM 44489</strain>
    </source>
</reference>
<accession>A0A2N3VEM3</accession>
<dbReference type="AlphaFoldDB" id="A0A2N3VEM3"/>
<dbReference type="PANTHER" id="PTHR35010">
    <property type="entry name" value="BLL4672 PROTEIN-RELATED"/>
    <property type="match status" value="1"/>
</dbReference>
<feature type="domain" description="HTH cro/C1-type" evidence="1">
    <location>
        <begin position="44"/>
        <end position="91"/>
    </location>
</feature>
<name>A0A2N3VEM3_9NOCA</name>
<dbReference type="Gene3D" id="1.10.260.40">
    <property type="entry name" value="lambda repressor-like DNA-binding domains"/>
    <property type="match status" value="1"/>
</dbReference>
<sequence length="290" mass="31926">MVGADNTDHPGARSAFAELLIARRAELRPEDVGLPGGGRRRTPGLRREEVAVLAGVSADYLARLEQGRDTNPSMAVVDALATALRFNDTERSHFGWLALTTSSESRCPSTAFDPELDQVPAALRSVLDALSPTPAFALGPRANVLAWNSAWADLATPLGLLDNPEMVNLAVWAFRHPLARTVVTDWPQFADHLADQLARTRLRRPDDERIAGVITTLCEEPEFARRWQPHRLAEDVPTLLGFEHPSRGTLTYTVQTLSADKDQQVVIWLPRETAARAPELRLIQQRVVGG</sequence>
<dbReference type="GO" id="GO:0003677">
    <property type="term" value="F:DNA binding"/>
    <property type="evidence" value="ECO:0007669"/>
    <property type="project" value="InterPro"/>
</dbReference>
<comment type="caution">
    <text evidence="2">The sequence shown here is derived from an EMBL/GenBank/DDBJ whole genome shotgun (WGS) entry which is preliminary data.</text>
</comment>
<dbReference type="Proteomes" id="UP000233766">
    <property type="component" value="Unassembled WGS sequence"/>
</dbReference>
<dbReference type="SUPFAM" id="SSF47413">
    <property type="entry name" value="lambda repressor-like DNA-binding domains"/>
    <property type="match status" value="1"/>
</dbReference>
<dbReference type="PROSITE" id="PS50943">
    <property type="entry name" value="HTH_CROC1"/>
    <property type="match status" value="1"/>
</dbReference>
<keyword evidence="3" id="KW-1185">Reference proteome</keyword>
<proteinExistence type="predicted"/>